<name>A0A1G2T3F3_9BACT</name>
<dbReference type="Proteomes" id="UP000178612">
    <property type="component" value="Unassembled WGS sequence"/>
</dbReference>
<dbReference type="EMBL" id="MHVJ01000013">
    <property type="protein sequence ID" value="OHA91349.1"/>
    <property type="molecule type" value="Genomic_DNA"/>
</dbReference>
<reference evidence="2 3" key="1">
    <citation type="journal article" date="2016" name="Nat. Commun.">
        <title>Thousands of microbial genomes shed light on interconnected biogeochemical processes in an aquifer system.</title>
        <authorList>
            <person name="Anantharaman K."/>
            <person name="Brown C.T."/>
            <person name="Hug L.A."/>
            <person name="Sharon I."/>
            <person name="Castelle C.J."/>
            <person name="Probst A.J."/>
            <person name="Thomas B.C."/>
            <person name="Singh A."/>
            <person name="Wilkins M.J."/>
            <person name="Karaoz U."/>
            <person name="Brodie E.L."/>
            <person name="Williams K.H."/>
            <person name="Hubbard S.S."/>
            <person name="Banfield J.F."/>
        </authorList>
    </citation>
    <scope>NUCLEOTIDE SEQUENCE [LARGE SCALE GENOMIC DNA]</scope>
</reference>
<dbReference type="PANTHER" id="PTHR38590">
    <property type="entry name" value="BLL0828 PROTEIN"/>
    <property type="match status" value="1"/>
</dbReference>
<gene>
    <name evidence="2" type="ORF">A2758_02730</name>
</gene>
<proteinExistence type="predicted"/>
<protein>
    <recommendedName>
        <fullName evidence="1">DUF559 domain-containing protein</fullName>
    </recommendedName>
</protein>
<dbReference type="InterPro" id="IPR047216">
    <property type="entry name" value="Endonuclease_DUF559_bact"/>
</dbReference>
<dbReference type="InterPro" id="IPR007569">
    <property type="entry name" value="DUF559"/>
</dbReference>
<feature type="domain" description="DUF559" evidence="1">
    <location>
        <begin position="11"/>
        <end position="117"/>
    </location>
</feature>
<dbReference type="InterPro" id="IPR011335">
    <property type="entry name" value="Restrct_endonuc-II-like"/>
</dbReference>
<dbReference type="PANTHER" id="PTHR38590:SF1">
    <property type="entry name" value="BLL0828 PROTEIN"/>
    <property type="match status" value="1"/>
</dbReference>
<evidence type="ECO:0000259" key="1">
    <source>
        <dbReference type="Pfam" id="PF04480"/>
    </source>
</evidence>
<dbReference type="AlphaFoldDB" id="A0A1G2T3F3"/>
<comment type="caution">
    <text evidence="2">The sequence shown here is derived from an EMBL/GenBank/DDBJ whole genome shotgun (WGS) entry which is preliminary data.</text>
</comment>
<evidence type="ECO:0000313" key="2">
    <source>
        <dbReference type="EMBL" id="OHA91349.1"/>
    </source>
</evidence>
<sequence length="124" mass="14853">MKYDFIPYDKNLVSRARELRNNQTREEKFFWSNILKSEEFRHLTFLRQKPIGNFIMDFYCAKLLLGIEIDGDIHDANRDKERDYILKKKFGITVIRYRNEDIINKTENVKQNLLKSIPPLIKGG</sequence>
<dbReference type="Pfam" id="PF04480">
    <property type="entry name" value="DUF559"/>
    <property type="match status" value="1"/>
</dbReference>
<dbReference type="SUPFAM" id="SSF52980">
    <property type="entry name" value="Restriction endonuclease-like"/>
    <property type="match status" value="1"/>
</dbReference>
<evidence type="ECO:0000313" key="3">
    <source>
        <dbReference type="Proteomes" id="UP000178612"/>
    </source>
</evidence>
<organism evidence="2 3">
    <name type="scientific">Candidatus Zambryskibacteria bacterium RIFCSPHIGHO2_01_FULL_49_18</name>
    <dbReference type="NCBI Taxonomy" id="1802740"/>
    <lineage>
        <taxon>Bacteria</taxon>
        <taxon>Candidatus Zambryskiibacteriota</taxon>
    </lineage>
</organism>
<accession>A0A1G2T3F3</accession>
<dbReference type="Gene3D" id="3.40.960.10">
    <property type="entry name" value="VSR Endonuclease"/>
    <property type="match status" value="1"/>
</dbReference>